<evidence type="ECO:0000313" key="2">
    <source>
        <dbReference type="EMBL" id="OBT98348.1"/>
    </source>
</evidence>
<reference evidence="2 3" key="1">
    <citation type="submission" date="2016-03" db="EMBL/GenBank/DDBJ databases">
        <title>Comparative genomics of Pseudogymnoascus destructans, the fungus causing white-nose syndrome of bats.</title>
        <authorList>
            <person name="Palmer J.M."/>
            <person name="Drees K.P."/>
            <person name="Foster J.T."/>
            <person name="Lindner D.L."/>
        </authorList>
    </citation>
    <scope>NUCLEOTIDE SEQUENCE [LARGE SCALE GENOMIC DNA]</scope>
    <source>
        <strain evidence="2 3">UAMH 10579</strain>
    </source>
</reference>
<dbReference type="PANTHER" id="PTHR47534">
    <property type="entry name" value="YALI0E05731P"/>
    <property type="match status" value="1"/>
</dbReference>
<dbReference type="PANTHER" id="PTHR47534:SF3">
    <property type="entry name" value="ALCOHOL DEHYDROGENASE-LIKE C-TERMINAL DOMAIN-CONTAINING PROTEIN"/>
    <property type="match status" value="1"/>
</dbReference>
<protein>
    <submittedName>
        <fullName evidence="2">Uncharacterized protein</fullName>
    </submittedName>
</protein>
<accession>A0A1B8GR97</accession>
<proteinExistence type="predicted"/>
<dbReference type="Pfam" id="PF00106">
    <property type="entry name" value="adh_short"/>
    <property type="match status" value="1"/>
</dbReference>
<dbReference type="STRING" id="342668.A0A1B8GR97"/>
<dbReference type="InterPro" id="IPR036291">
    <property type="entry name" value="NAD(P)-bd_dom_sf"/>
</dbReference>
<reference evidence="3" key="2">
    <citation type="journal article" date="2018" name="Nat. Commun.">
        <title>Extreme sensitivity to ultraviolet light in the fungal pathogen causing white-nose syndrome of bats.</title>
        <authorList>
            <person name="Palmer J.M."/>
            <person name="Drees K.P."/>
            <person name="Foster J.T."/>
            <person name="Lindner D.L."/>
        </authorList>
    </citation>
    <scope>NUCLEOTIDE SEQUENCE [LARGE SCALE GENOMIC DNA]</scope>
    <source>
        <strain evidence="3">UAMH 10579</strain>
    </source>
</reference>
<dbReference type="OrthoDB" id="2898509at2759"/>
<evidence type="ECO:0000313" key="3">
    <source>
        <dbReference type="Proteomes" id="UP000091956"/>
    </source>
</evidence>
<evidence type="ECO:0000256" key="1">
    <source>
        <dbReference type="ARBA" id="ARBA00023002"/>
    </source>
</evidence>
<keyword evidence="3" id="KW-1185">Reference proteome</keyword>
<dbReference type="GeneID" id="28836426"/>
<dbReference type="Proteomes" id="UP000091956">
    <property type="component" value="Unassembled WGS sequence"/>
</dbReference>
<dbReference type="RefSeq" id="XP_018132081.1">
    <property type="nucleotide sequence ID" value="XM_018272538.2"/>
</dbReference>
<name>A0A1B8GR97_9PEZI</name>
<gene>
    <name evidence="2" type="ORF">VE01_03040</name>
</gene>
<sequence length="345" mass="38033">MIPLSTVRASNAHLRTLPPITAVFAGATSGLGESALRALAGNSTAPRVYIIGRSEPRAAAIIADCLEICPEGTFVFLSADLSLLKNVDTVCAEILKREEGGKLDLLFMTHGYITFEGRRETPEGLDALMVLRYYSRIRLLTLLLPLLQRAPSPRAVSVLAPNHERGVYPDDLSLRAHHSVLNHLSHAIFMITFSFLHIAAENPSLSCLHVHPGLVKTPEFEHARFSPFVKWLFHWVVLPLLTPFLLDLKESGERNLFMSTSAMFRGRAGGDGEAGTMVPVVEEEVATGVNGLIGGRVYAVNWNGEVCKGSEKFYREWGLKGLGDKVWEHTMKAFETIERGDVFVD</sequence>
<dbReference type="InterPro" id="IPR052228">
    <property type="entry name" value="Sec_Metab_Biosynth_Oxidored"/>
</dbReference>
<dbReference type="GO" id="GO:0016491">
    <property type="term" value="F:oxidoreductase activity"/>
    <property type="evidence" value="ECO:0007669"/>
    <property type="project" value="UniProtKB-KW"/>
</dbReference>
<organism evidence="2 3">
    <name type="scientific">Pseudogymnoascus verrucosus</name>
    <dbReference type="NCBI Taxonomy" id="342668"/>
    <lineage>
        <taxon>Eukaryota</taxon>
        <taxon>Fungi</taxon>
        <taxon>Dikarya</taxon>
        <taxon>Ascomycota</taxon>
        <taxon>Pezizomycotina</taxon>
        <taxon>Leotiomycetes</taxon>
        <taxon>Thelebolales</taxon>
        <taxon>Thelebolaceae</taxon>
        <taxon>Pseudogymnoascus</taxon>
    </lineage>
</organism>
<dbReference type="AlphaFoldDB" id="A0A1B8GR97"/>
<keyword evidence="1" id="KW-0560">Oxidoreductase</keyword>
<dbReference type="Gene3D" id="3.40.50.720">
    <property type="entry name" value="NAD(P)-binding Rossmann-like Domain"/>
    <property type="match status" value="1"/>
</dbReference>
<dbReference type="SUPFAM" id="SSF51735">
    <property type="entry name" value="NAD(P)-binding Rossmann-fold domains"/>
    <property type="match status" value="1"/>
</dbReference>
<dbReference type="EMBL" id="KV460217">
    <property type="protein sequence ID" value="OBT98348.1"/>
    <property type="molecule type" value="Genomic_DNA"/>
</dbReference>
<dbReference type="InterPro" id="IPR002347">
    <property type="entry name" value="SDR_fam"/>
</dbReference>